<dbReference type="Proteomes" id="UP000294547">
    <property type="component" value="Unassembled WGS sequence"/>
</dbReference>
<evidence type="ECO:0000313" key="3">
    <source>
        <dbReference type="Proteomes" id="UP000294547"/>
    </source>
</evidence>
<feature type="region of interest" description="Disordered" evidence="1">
    <location>
        <begin position="1"/>
        <end position="188"/>
    </location>
</feature>
<feature type="compositionally biased region" description="Low complexity" evidence="1">
    <location>
        <begin position="79"/>
        <end position="146"/>
    </location>
</feature>
<dbReference type="RefSeq" id="WP_126540425.1">
    <property type="nucleotide sequence ID" value="NZ_BSPM01000002.1"/>
</dbReference>
<dbReference type="OrthoDB" id="7163809at2"/>
<feature type="compositionally biased region" description="Low complexity" evidence="1">
    <location>
        <begin position="155"/>
        <end position="179"/>
    </location>
</feature>
<sequence length="627" mass="61416">MTSDSDPTGRGPDHRRRKGRPTTIDLTATPVRVPPAVEPSSEPAPDPAPSVPPDQPLATAETAAPVGEDIFVADPPAPAAEAATEAAAPAAVEGAPVDGEAAASAGEASATESPAVETAATEPVVTETAAAEPTAAEAAPAEPIAADVGSNGPDTAEPSEAAGAASAESEPSPAAATAVPTPPAAEPTARTGTAGLIAAALIGGLVALGGGAALIAGGVFRPPLPEGVATTTVVADIDRRLAEVGDRLGRIEQAPPATAAPDTALAGRVDALERSVAAVQPADPALAQRLADVEATVKTLPSGGGTGTADPALAPRVDDLGKRLEDVAPRLDTLAADVAALREAGAADRAALEKLAAAPAPVDPARIDALEKGASDLGARLDAVDAALADIRRSLDDRIGGLDRTLADGLAGVKQSVGSDMAALTARVDDGAAALTAATGRLDDVEKRLDAGPKGGEIAALSLAVTTLSSRIAEGAPFAADLGVVAAVAPDLPELAALQPLAEHGVDTIDALAAGLPYGAVAAARPVTDGAGAVDRLLAGAKSLVNYRETGADAADPASRALEGIRAGLASGDAAAARAAADGLPDWAKAATADWLARLDRRVAADAAVKALTAKVLARLEAPAEGR</sequence>
<dbReference type="AlphaFoldDB" id="A0A4R6R783"/>
<proteinExistence type="predicted"/>
<organism evidence="2 3">
    <name type="scientific">Oharaeibacter diazotrophicus</name>
    <dbReference type="NCBI Taxonomy" id="1920512"/>
    <lineage>
        <taxon>Bacteria</taxon>
        <taxon>Pseudomonadati</taxon>
        <taxon>Pseudomonadota</taxon>
        <taxon>Alphaproteobacteria</taxon>
        <taxon>Hyphomicrobiales</taxon>
        <taxon>Pleomorphomonadaceae</taxon>
        <taxon>Oharaeibacter</taxon>
    </lineage>
</organism>
<accession>A0A4R6R783</accession>
<protein>
    <recommendedName>
        <fullName evidence="4">Inner membrane protein</fullName>
    </recommendedName>
</protein>
<dbReference type="EMBL" id="SNXY01000011">
    <property type="protein sequence ID" value="TDP81833.1"/>
    <property type="molecule type" value="Genomic_DNA"/>
</dbReference>
<name>A0A4R6R783_9HYPH</name>
<feature type="compositionally biased region" description="Pro residues" evidence="1">
    <location>
        <begin position="32"/>
        <end position="55"/>
    </location>
</feature>
<gene>
    <name evidence="2" type="ORF">EDD54_4093</name>
</gene>
<comment type="caution">
    <text evidence="2">The sequence shown here is derived from an EMBL/GenBank/DDBJ whole genome shotgun (WGS) entry which is preliminary data.</text>
</comment>
<reference evidence="2 3" key="1">
    <citation type="submission" date="2019-03" db="EMBL/GenBank/DDBJ databases">
        <title>Genomic Encyclopedia of Type Strains, Phase IV (KMG-IV): sequencing the most valuable type-strain genomes for metagenomic binning, comparative biology and taxonomic classification.</title>
        <authorList>
            <person name="Goeker M."/>
        </authorList>
    </citation>
    <scope>NUCLEOTIDE SEQUENCE [LARGE SCALE GENOMIC DNA]</scope>
    <source>
        <strain evidence="2 3">DSM 102969</strain>
    </source>
</reference>
<keyword evidence="3" id="KW-1185">Reference proteome</keyword>
<evidence type="ECO:0000313" key="2">
    <source>
        <dbReference type="EMBL" id="TDP81833.1"/>
    </source>
</evidence>
<evidence type="ECO:0008006" key="4">
    <source>
        <dbReference type="Google" id="ProtNLM"/>
    </source>
</evidence>
<evidence type="ECO:0000256" key="1">
    <source>
        <dbReference type="SAM" id="MobiDB-lite"/>
    </source>
</evidence>